<gene>
    <name evidence="7" type="ORF">Zmor_013256</name>
    <name evidence="6" type="ORF">Zmor_017946</name>
</gene>
<dbReference type="InterPro" id="IPR022776">
    <property type="entry name" value="TRM13/UPF0224_CHHC_Znf_dom"/>
</dbReference>
<evidence type="ECO:0000256" key="1">
    <source>
        <dbReference type="ARBA" id="ARBA00022723"/>
    </source>
</evidence>
<evidence type="ECO:0000256" key="3">
    <source>
        <dbReference type="ARBA" id="ARBA00022833"/>
    </source>
</evidence>
<comment type="caution">
    <text evidence="6">The sequence shown here is derived from an EMBL/GenBank/DDBJ whole genome shotgun (WGS) entry which is preliminary data.</text>
</comment>
<reference evidence="6" key="1">
    <citation type="journal article" date="2023" name="G3 (Bethesda)">
        <title>Whole genome assemblies of Zophobas morio and Tenebrio molitor.</title>
        <authorList>
            <person name="Kaur S."/>
            <person name="Stinson S.A."/>
            <person name="diCenzo G.C."/>
        </authorList>
    </citation>
    <scope>NUCLEOTIDE SEQUENCE</scope>
    <source>
        <strain evidence="6">QUZm001</strain>
    </source>
</reference>
<dbReference type="GO" id="GO:0008270">
    <property type="term" value="F:zinc ion binding"/>
    <property type="evidence" value="ECO:0007669"/>
    <property type="project" value="UniProtKB-KW"/>
</dbReference>
<dbReference type="SUPFAM" id="SSF57667">
    <property type="entry name" value="beta-beta-alpha zinc fingers"/>
    <property type="match status" value="1"/>
</dbReference>
<protein>
    <recommendedName>
        <fullName evidence="5">CHHC U11-48K-type domain-containing protein</fullName>
    </recommendedName>
</protein>
<evidence type="ECO:0000313" key="7">
    <source>
        <dbReference type="EMBL" id="KAJ3654042.1"/>
    </source>
</evidence>
<accession>A0AA38IDG9</accession>
<evidence type="ECO:0000256" key="2">
    <source>
        <dbReference type="ARBA" id="ARBA00022771"/>
    </source>
</evidence>
<keyword evidence="3" id="KW-0862">Zinc</keyword>
<dbReference type="EMBL" id="JALNTZ010000004">
    <property type="protein sequence ID" value="KAJ3654042.1"/>
    <property type="molecule type" value="Genomic_DNA"/>
</dbReference>
<dbReference type="PROSITE" id="PS51800">
    <property type="entry name" value="ZF_CHHC_U11_48K"/>
    <property type="match status" value="1"/>
</dbReference>
<evidence type="ECO:0000256" key="4">
    <source>
        <dbReference type="SAM" id="MobiDB-lite"/>
    </source>
</evidence>
<organism evidence="6 8">
    <name type="scientific">Zophobas morio</name>
    <dbReference type="NCBI Taxonomy" id="2755281"/>
    <lineage>
        <taxon>Eukaryota</taxon>
        <taxon>Metazoa</taxon>
        <taxon>Ecdysozoa</taxon>
        <taxon>Arthropoda</taxon>
        <taxon>Hexapoda</taxon>
        <taxon>Insecta</taxon>
        <taxon>Pterygota</taxon>
        <taxon>Neoptera</taxon>
        <taxon>Endopterygota</taxon>
        <taxon>Coleoptera</taxon>
        <taxon>Polyphaga</taxon>
        <taxon>Cucujiformia</taxon>
        <taxon>Tenebrionidae</taxon>
        <taxon>Zophobas</taxon>
    </lineage>
</organism>
<dbReference type="InterPro" id="IPR036236">
    <property type="entry name" value="Znf_C2H2_sf"/>
</dbReference>
<feature type="domain" description="CHHC U11-48K-type" evidence="5">
    <location>
        <begin position="4"/>
        <end position="31"/>
    </location>
</feature>
<feature type="compositionally biased region" description="Pro residues" evidence="4">
    <location>
        <begin position="49"/>
        <end position="63"/>
    </location>
</feature>
<proteinExistence type="predicted"/>
<sequence length="102" mass="12094">MEQFVICPFDRSHRLLESRLKRHIFNCHREAWERERCLREAASRASHTPPSPPPRAPPPPPIIECPDNWDNEISQTYVPSMSRELLLDRTAINNYKSVFRRK</sequence>
<name>A0AA38IDG9_9CUCU</name>
<evidence type="ECO:0000313" key="6">
    <source>
        <dbReference type="EMBL" id="KAJ3651942.1"/>
    </source>
</evidence>
<dbReference type="AlphaFoldDB" id="A0AA38IDG9"/>
<keyword evidence="1" id="KW-0479">Metal-binding</keyword>
<evidence type="ECO:0000259" key="5">
    <source>
        <dbReference type="PROSITE" id="PS51800"/>
    </source>
</evidence>
<dbReference type="Proteomes" id="UP001168821">
    <property type="component" value="Unassembled WGS sequence"/>
</dbReference>
<keyword evidence="8" id="KW-1185">Reference proteome</keyword>
<feature type="region of interest" description="Disordered" evidence="4">
    <location>
        <begin position="39"/>
        <end position="64"/>
    </location>
</feature>
<keyword evidence="2" id="KW-0863">Zinc-finger</keyword>
<dbReference type="EMBL" id="JALNTZ010000005">
    <property type="protein sequence ID" value="KAJ3651942.1"/>
    <property type="molecule type" value="Genomic_DNA"/>
</dbReference>
<evidence type="ECO:0000313" key="8">
    <source>
        <dbReference type="Proteomes" id="UP001168821"/>
    </source>
</evidence>
<dbReference type="Pfam" id="PF05253">
    <property type="entry name" value="zf-U11-48K"/>
    <property type="match status" value="1"/>
</dbReference>